<dbReference type="RefSeq" id="WP_259625107.1">
    <property type="nucleotide sequence ID" value="NZ_JANYMP010000010.1"/>
</dbReference>
<evidence type="ECO:0000313" key="2">
    <source>
        <dbReference type="Proteomes" id="UP001141259"/>
    </source>
</evidence>
<reference evidence="1" key="1">
    <citation type="submission" date="2022-08" db="EMBL/GenBank/DDBJ databases">
        <authorList>
            <person name="Tistechok S."/>
            <person name="Samborskyy M."/>
            <person name="Roman I."/>
        </authorList>
    </citation>
    <scope>NUCLEOTIDE SEQUENCE</scope>
    <source>
        <strain evidence="1">DSM 103496</strain>
    </source>
</reference>
<sequence length="277" mass="29743">MVLSARELWRILEPLHGMIYFAPEAQERYAALGLDRSAGYFASRAAAMGPVSAEVVVATFYNFNPVIVHAAIPAAWEKATPAALLEARLDAVDHALRRGLGELADDVSELADLARVAADRARLTPQGRPLFAAHASLPWPEDPLLVLWHAQTLLREYRGDGHLAALLLEGLSGLEALVVHAASGEVSVEGLRRSRGWSEEEWAAATEGLRERGVVDAGGGLSESGVELRARVEGRTDAAAESVYAGLGAVERERFVELARPLSRAVVASGMLPFAKR</sequence>
<comment type="caution">
    <text evidence="1">The sequence shown here is derived from an EMBL/GenBank/DDBJ whole genome shotgun (WGS) entry which is preliminary data.</text>
</comment>
<dbReference type="NCBIfam" id="NF047719">
    <property type="entry name" value="SCO6745_fam_HTH"/>
    <property type="match status" value="1"/>
</dbReference>
<protein>
    <recommendedName>
        <fullName evidence="3">SalK</fullName>
    </recommendedName>
</protein>
<accession>A0A9X2VMU7</accession>
<name>A0A9X2VMU7_9PSEU</name>
<dbReference type="EMBL" id="JANYMP010000010">
    <property type="protein sequence ID" value="MCS7479613.1"/>
    <property type="molecule type" value="Genomic_DNA"/>
</dbReference>
<evidence type="ECO:0000313" key="1">
    <source>
        <dbReference type="EMBL" id="MCS7479613.1"/>
    </source>
</evidence>
<proteinExistence type="predicted"/>
<keyword evidence="2" id="KW-1185">Reference proteome</keyword>
<evidence type="ECO:0008006" key="3">
    <source>
        <dbReference type="Google" id="ProtNLM"/>
    </source>
</evidence>
<organism evidence="1 2">
    <name type="scientific">Umezawaea endophytica</name>
    <dbReference type="NCBI Taxonomy" id="1654476"/>
    <lineage>
        <taxon>Bacteria</taxon>
        <taxon>Bacillati</taxon>
        <taxon>Actinomycetota</taxon>
        <taxon>Actinomycetes</taxon>
        <taxon>Pseudonocardiales</taxon>
        <taxon>Pseudonocardiaceae</taxon>
        <taxon>Umezawaea</taxon>
    </lineage>
</organism>
<gene>
    <name evidence="1" type="ORF">NZH93_22355</name>
</gene>
<dbReference type="Proteomes" id="UP001141259">
    <property type="component" value="Unassembled WGS sequence"/>
</dbReference>
<dbReference type="InterPro" id="IPR054058">
    <property type="entry name" value="HTH_67"/>
</dbReference>
<dbReference type="AlphaFoldDB" id="A0A9X2VMU7"/>
<dbReference type="Pfam" id="PF21863">
    <property type="entry name" value="HTH_67"/>
    <property type="match status" value="1"/>
</dbReference>